<reference evidence="3 4" key="1">
    <citation type="journal article" date="2019" name="Int. J. Syst. Evol. Microbiol.">
        <title>The Global Catalogue of Microorganisms (GCM) 10K type strain sequencing project: providing services to taxonomists for standard genome sequencing and annotation.</title>
        <authorList>
            <consortium name="The Broad Institute Genomics Platform"/>
            <consortium name="The Broad Institute Genome Sequencing Center for Infectious Disease"/>
            <person name="Wu L."/>
            <person name="Ma J."/>
        </authorList>
    </citation>
    <scope>NUCLEOTIDE SEQUENCE [LARGE SCALE GENOMIC DNA]</scope>
    <source>
        <strain evidence="3 4">PSR21</strain>
    </source>
</reference>
<sequence length="367" mass="40549">MRPDVAVFTDTYLPTVNGVTYTIETWSDRWRRRGGRMDVVYPKSDHAPRTGEYPVFSLPFPFYDGFHVGLPRVPSAVRDVDLVHSHTPFGVGLAGYRLSRRRDLPFVVSFHTPTSEYADYLFDSRLARVVSRAANDYETAYLNRADHVVTPSQSARARLIERGVTAPVTVVPNGIDVERFAPADGDAFRAKYDLPDGPLLGYTGRHGQEKRLQDVIAAAEGLDIPVVFGGDGPARPMLERRAAESNADVRFLGFLDRDELPAFYSALDVFAFPSPVETQGLVALEANVCGTPVVGVNEGALADTIEEGSTGYHYQPGDVDGFRRAIERALDERDRLRASCLATRERVSVEHAVSVLETVYSIVLEQS</sequence>
<evidence type="ECO:0000259" key="1">
    <source>
        <dbReference type="Pfam" id="PF00534"/>
    </source>
</evidence>
<dbReference type="Gene3D" id="3.40.50.2000">
    <property type="entry name" value="Glycogen Phosphorylase B"/>
    <property type="match status" value="2"/>
</dbReference>
<dbReference type="PANTHER" id="PTHR45947">
    <property type="entry name" value="SULFOQUINOVOSYL TRANSFERASE SQD2"/>
    <property type="match status" value="1"/>
</dbReference>
<keyword evidence="3" id="KW-0808">Transferase</keyword>
<dbReference type="SUPFAM" id="SSF53756">
    <property type="entry name" value="UDP-Glycosyltransferase/glycogen phosphorylase"/>
    <property type="match status" value="1"/>
</dbReference>
<feature type="domain" description="Glycosyltransferase subfamily 4-like N-terminal" evidence="2">
    <location>
        <begin position="16"/>
        <end position="179"/>
    </location>
</feature>
<comment type="caution">
    <text evidence="3">The sequence shown here is derived from an EMBL/GenBank/DDBJ whole genome shotgun (WGS) entry which is preliminary data.</text>
</comment>
<protein>
    <submittedName>
        <fullName evidence="3">Glycosyltransferase</fullName>
        <ecNumber evidence="3">2.4.-.-</ecNumber>
    </submittedName>
</protein>
<keyword evidence="3" id="KW-0328">Glycosyltransferase</keyword>
<feature type="domain" description="Glycosyl transferase family 1" evidence="1">
    <location>
        <begin position="188"/>
        <end position="337"/>
    </location>
</feature>
<dbReference type="EC" id="2.4.-.-" evidence="3"/>
<dbReference type="Proteomes" id="UP001596547">
    <property type="component" value="Unassembled WGS sequence"/>
</dbReference>
<gene>
    <name evidence="3" type="ORF">ACFQPE_14600</name>
</gene>
<evidence type="ECO:0000313" key="3">
    <source>
        <dbReference type="EMBL" id="MFC7318012.1"/>
    </source>
</evidence>
<dbReference type="Pfam" id="PF13439">
    <property type="entry name" value="Glyco_transf_4"/>
    <property type="match status" value="1"/>
</dbReference>
<dbReference type="GO" id="GO:0016757">
    <property type="term" value="F:glycosyltransferase activity"/>
    <property type="evidence" value="ECO:0007669"/>
    <property type="project" value="UniProtKB-KW"/>
</dbReference>
<proteinExistence type="predicted"/>
<accession>A0ABD6ACT2</accession>
<dbReference type="InterPro" id="IPR028098">
    <property type="entry name" value="Glyco_trans_4-like_N"/>
</dbReference>
<dbReference type="EMBL" id="JBHTBF010000002">
    <property type="protein sequence ID" value="MFC7318012.1"/>
    <property type="molecule type" value="Genomic_DNA"/>
</dbReference>
<dbReference type="AlphaFoldDB" id="A0ABD6ACT2"/>
<evidence type="ECO:0000313" key="4">
    <source>
        <dbReference type="Proteomes" id="UP001596547"/>
    </source>
</evidence>
<dbReference type="PANTHER" id="PTHR45947:SF3">
    <property type="entry name" value="SULFOQUINOVOSYL TRANSFERASE SQD2"/>
    <property type="match status" value="1"/>
</dbReference>
<evidence type="ECO:0000259" key="2">
    <source>
        <dbReference type="Pfam" id="PF13439"/>
    </source>
</evidence>
<dbReference type="InterPro" id="IPR001296">
    <property type="entry name" value="Glyco_trans_1"/>
</dbReference>
<name>A0ABD6ACT2_9EURY</name>
<organism evidence="3 4">
    <name type="scientific">Halomarina halobia</name>
    <dbReference type="NCBI Taxonomy" id="3033386"/>
    <lineage>
        <taxon>Archaea</taxon>
        <taxon>Methanobacteriati</taxon>
        <taxon>Methanobacteriota</taxon>
        <taxon>Stenosarchaea group</taxon>
        <taxon>Halobacteria</taxon>
        <taxon>Halobacteriales</taxon>
        <taxon>Natronomonadaceae</taxon>
        <taxon>Halomarina</taxon>
    </lineage>
</organism>
<dbReference type="RefSeq" id="WP_276305709.1">
    <property type="nucleotide sequence ID" value="NZ_CP119992.1"/>
</dbReference>
<dbReference type="Pfam" id="PF00534">
    <property type="entry name" value="Glycos_transf_1"/>
    <property type="match status" value="1"/>
</dbReference>
<keyword evidence="4" id="KW-1185">Reference proteome</keyword>
<dbReference type="InterPro" id="IPR050194">
    <property type="entry name" value="Glycosyltransferase_grp1"/>
</dbReference>
<dbReference type="GeneID" id="79315303"/>